<evidence type="ECO:0000256" key="1">
    <source>
        <dbReference type="SAM" id="MobiDB-lite"/>
    </source>
</evidence>
<accession>A0A438GH64</accession>
<feature type="compositionally biased region" description="Low complexity" evidence="1">
    <location>
        <begin position="57"/>
        <end position="78"/>
    </location>
</feature>
<comment type="caution">
    <text evidence="2">The sequence shown here is derived from an EMBL/GenBank/DDBJ whole genome shotgun (WGS) entry which is preliminary data.</text>
</comment>
<organism evidence="2 3">
    <name type="scientific">Vitis vinifera</name>
    <name type="common">Grape</name>
    <dbReference type="NCBI Taxonomy" id="29760"/>
    <lineage>
        <taxon>Eukaryota</taxon>
        <taxon>Viridiplantae</taxon>
        <taxon>Streptophyta</taxon>
        <taxon>Embryophyta</taxon>
        <taxon>Tracheophyta</taxon>
        <taxon>Spermatophyta</taxon>
        <taxon>Magnoliopsida</taxon>
        <taxon>eudicotyledons</taxon>
        <taxon>Gunneridae</taxon>
        <taxon>Pentapetalae</taxon>
        <taxon>rosids</taxon>
        <taxon>Vitales</taxon>
        <taxon>Vitaceae</taxon>
        <taxon>Viteae</taxon>
        <taxon>Vitis</taxon>
    </lineage>
</organism>
<evidence type="ECO:0000313" key="3">
    <source>
        <dbReference type="Proteomes" id="UP000288805"/>
    </source>
</evidence>
<sequence length="78" mass="8435">MTKEWRGAQDQADFNPRTGSSVWEPPKKALLLLAPHWTILIEKASSQGDGQLVMDTASAPCSPIPAASKSSSQSHQLF</sequence>
<feature type="region of interest" description="Disordered" evidence="1">
    <location>
        <begin position="52"/>
        <end position="78"/>
    </location>
</feature>
<evidence type="ECO:0000313" key="2">
    <source>
        <dbReference type="EMBL" id="RVW71550.1"/>
    </source>
</evidence>
<reference evidence="2 3" key="1">
    <citation type="journal article" date="2018" name="PLoS Genet.">
        <title>Population sequencing reveals clonal diversity and ancestral inbreeding in the grapevine cultivar Chardonnay.</title>
        <authorList>
            <person name="Roach M.J."/>
            <person name="Johnson D.L."/>
            <person name="Bohlmann J."/>
            <person name="van Vuuren H.J."/>
            <person name="Jones S.J."/>
            <person name="Pretorius I.S."/>
            <person name="Schmidt S.A."/>
            <person name="Borneman A.R."/>
        </authorList>
    </citation>
    <scope>NUCLEOTIDE SEQUENCE [LARGE SCALE GENOMIC DNA]</scope>
    <source>
        <strain evidence="3">cv. Chardonnay</strain>
        <tissue evidence="2">Leaf</tissue>
    </source>
</reference>
<protein>
    <submittedName>
        <fullName evidence="2">Uncharacterized protein</fullName>
    </submittedName>
</protein>
<name>A0A438GH64_VITVI</name>
<dbReference type="Proteomes" id="UP000288805">
    <property type="component" value="Unassembled WGS sequence"/>
</dbReference>
<dbReference type="EMBL" id="QGNW01000435">
    <property type="protein sequence ID" value="RVW71550.1"/>
    <property type="molecule type" value="Genomic_DNA"/>
</dbReference>
<dbReference type="AlphaFoldDB" id="A0A438GH64"/>
<proteinExistence type="predicted"/>
<feature type="region of interest" description="Disordered" evidence="1">
    <location>
        <begin position="1"/>
        <end position="21"/>
    </location>
</feature>
<gene>
    <name evidence="2" type="ORF">CK203_048007</name>
</gene>